<organism evidence="2 3">
    <name type="scientific">Vogesella aquatica</name>
    <dbReference type="NCBI Taxonomy" id="2984206"/>
    <lineage>
        <taxon>Bacteria</taxon>
        <taxon>Pseudomonadati</taxon>
        <taxon>Pseudomonadota</taxon>
        <taxon>Betaproteobacteria</taxon>
        <taxon>Neisseriales</taxon>
        <taxon>Chromobacteriaceae</taxon>
        <taxon>Vogesella</taxon>
    </lineage>
</organism>
<gene>
    <name evidence="2" type="ORF">PQU95_05730</name>
</gene>
<protein>
    <submittedName>
        <fullName evidence="2">Uncharacterized protein</fullName>
    </submittedName>
</protein>
<keyword evidence="1" id="KW-1133">Transmembrane helix</keyword>
<proteinExistence type="predicted"/>
<dbReference type="Proteomes" id="UP001219956">
    <property type="component" value="Unassembled WGS sequence"/>
</dbReference>
<feature type="transmembrane region" description="Helical" evidence="1">
    <location>
        <begin position="6"/>
        <end position="23"/>
    </location>
</feature>
<name>A0ABT5IVV8_9NEIS</name>
<accession>A0ABT5IVV8</accession>
<reference evidence="2 3" key="1">
    <citation type="submission" date="2023-01" db="EMBL/GenBank/DDBJ databases">
        <title>Novel species of the genus Vogesella isolated from rivers.</title>
        <authorList>
            <person name="Lu H."/>
        </authorList>
    </citation>
    <scope>NUCLEOTIDE SEQUENCE [LARGE SCALE GENOMIC DNA]</scope>
    <source>
        <strain evidence="2 3">DC21W</strain>
    </source>
</reference>
<evidence type="ECO:0000313" key="3">
    <source>
        <dbReference type="Proteomes" id="UP001219956"/>
    </source>
</evidence>
<keyword evidence="1" id="KW-0812">Transmembrane</keyword>
<evidence type="ECO:0000313" key="2">
    <source>
        <dbReference type="EMBL" id="MDC7716714.1"/>
    </source>
</evidence>
<comment type="caution">
    <text evidence="2">The sequence shown here is derived from an EMBL/GenBank/DDBJ whole genome shotgun (WGS) entry which is preliminary data.</text>
</comment>
<keyword evidence="3" id="KW-1185">Reference proteome</keyword>
<keyword evidence="1" id="KW-0472">Membrane</keyword>
<dbReference type="EMBL" id="JAQQLF010000006">
    <property type="protein sequence ID" value="MDC7716714.1"/>
    <property type="molecule type" value="Genomic_DNA"/>
</dbReference>
<evidence type="ECO:0000256" key="1">
    <source>
        <dbReference type="SAM" id="Phobius"/>
    </source>
</evidence>
<dbReference type="RefSeq" id="WP_272751109.1">
    <property type="nucleotide sequence ID" value="NZ_JAQQLF010000006.1"/>
</dbReference>
<feature type="transmembrane region" description="Helical" evidence="1">
    <location>
        <begin position="68"/>
        <end position="92"/>
    </location>
</feature>
<sequence>MDIEFFIVTFIGAISLLSAFPIVSEIRNHHPDYYKNMDNWGFFNNHGRGAWLFLKFIIFHRGDIEDPVAYLCCFIYLFGVFSGALFGAWVFLNAIGFFH</sequence>